<evidence type="ECO:0000313" key="5">
    <source>
        <dbReference type="EMBL" id="CAD9862388.1"/>
    </source>
</evidence>
<dbReference type="CDD" id="cd00590">
    <property type="entry name" value="RRM_SF"/>
    <property type="match status" value="1"/>
</dbReference>
<dbReference type="InterPro" id="IPR035979">
    <property type="entry name" value="RBD_domain_sf"/>
</dbReference>
<feature type="compositionally biased region" description="Gly residues" evidence="3">
    <location>
        <begin position="192"/>
        <end position="202"/>
    </location>
</feature>
<proteinExistence type="predicted"/>
<dbReference type="AlphaFoldDB" id="A0A7S2V000"/>
<reference evidence="5" key="1">
    <citation type="submission" date="2021-01" db="EMBL/GenBank/DDBJ databases">
        <authorList>
            <person name="Corre E."/>
            <person name="Pelletier E."/>
            <person name="Niang G."/>
            <person name="Scheremetjew M."/>
            <person name="Finn R."/>
            <person name="Kale V."/>
            <person name="Holt S."/>
            <person name="Cochrane G."/>
            <person name="Meng A."/>
            <person name="Brown T."/>
            <person name="Cohen L."/>
        </authorList>
    </citation>
    <scope>NUCLEOTIDE SEQUENCE</scope>
    <source>
        <strain evidence="5">CCMP1661</strain>
    </source>
</reference>
<feature type="domain" description="RRM" evidence="4">
    <location>
        <begin position="221"/>
        <end position="294"/>
    </location>
</feature>
<dbReference type="InterPro" id="IPR012677">
    <property type="entry name" value="Nucleotide-bd_a/b_plait_sf"/>
</dbReference>
<evidence type="ECO:0000256" key="2">
    <source>
        <dbReference type="PROSITE-ProRule" id="PRU00176"/>
    </source>
</evidence>
<dbReference type="PROSITE" id="PS50102">
    <property type="entry name" value="RRM"/>
    <property type="match status" value="2"/>
</dbReference>
<dbReference type="Pfam" id="PF00076">
    <property type="entry name" value="RRM_1"/>
    <property type="match status" value="2"/>
</dbReference>
<feature type="compositionally biased region" description="Basic and acidic residues" evidence="3">
    <location>
        <begin position="1"/>
        <end position="14"/>
    </location>
</feature>
<dbReference type="SMART" id="SM00360">
    <property type="entry name" value="RRM"/>
    <property type="match status" value="2"/>
</dbReference>
<organism evidence="5">
    <name type="scientific">Fibrocapsa japonica</name>
    <dbReference type="NCBI Taxonomy" id="94617"/>
    <lineage>
        <taxon>Eukaryota</taxon>
        <taxon>Sar</taxon>
        <taxon>Stramenopiles</taxon>
        <taxon>Ochrophyta</taxon>
        <taxon>Raphidophyceae</taxon>
        <taxon>Chattonellales</taxon>
        <taxon>Chattonellaceae</taxon>
        <taxon>Fibrocapsa</taxon>
    </lineage>
</organism>
<dbReference type="InterPro" id="IPR050886">
    <property type="entry name" value="RNA-binding_reg"/>
</dbReference>
<feature type="region of interest" description="Disordered" evidence="3">
    <location>
        <begin position="154"/>
        <end position="216"/>
    </location>
</feature>
<gene>
    <name evidence="5" type="ORF">FJAP1339_LOCUS4920</name>
</gene>
<feature type="compositionally biased region" description="Pro residues" evidence="3">
    <location>
        <begin position="170"/>
        <end position="185"/>
    </location>
</feature>
<evidence type="ECO:0000259" key="4">
    <source>
        <dbReference type="PROSITE" id="PS50102"/>
    </source>
</evidence>
<dbReference type="SUPFAM" id="SSF54928">
    <property type="entry name" value="RNA-binding domain, RBD"/>
    <property type="match status" value="2"/>
</dbReference>
<evidence type="ECO:0000256" key="3">
    <source>
        <dbReference type="SAM" id="MobiDB-lite"/>
    </source>
</evidence>
<accession>A0A7S2V000</accession>
<feature type="region of interest" description="Disordered" evidence="3">
    <location>
        <begin position="1"/>
        <end position="27"/>
    </location>
</feature>
<sequence length="445" mass="45637">MDYDQHPKKRRLEDEGSGVENSHPPVSEEEAMVDFFLHRMSPDKIRSILIQVGSTNAESMRLIKSAASEDPHMNKIFVRGLDWGVNSAILEEAFQKFGKIESAHAPQDMNMRRSKGYGFVNFEDCEAAFKAIAAKSFSIKGRMVHINLAVQPKQEGPGHYPAPGNAAPHHQPPPYGGGGPPPPGGLPDQPSPGGGQGGGGGAPPSSGPGPRGSDGTDVALRKLFVRGIDRDNPFSIEELRECFEEYGEVERTYPITGKGYAFVEFANAQAAANALATPEKKFKTRWLKWNLAALGAKNPLGGGHGGPPPAAAAAPPLYAQPGYPAPVAAAPLAGYYAAPAAAPADLSAASTSTLLGGLSSLPSLSTTSGLTGLSGLVGSTTGLTVAAAGTDSAGAAAGGTANLAQLSALYGLDSSGLTGTTGLGAYGLSSSPSTTGATSSYSILR</sequence>
<dbReference type="Gene3D" id="3.30.70.330">
    <property type="match status" value="2"/>
</dbReference>
<dbReference type="EMBL" id="HBHR01010285">
    <property type="protein sequence ID" value="CAD9862388.1"/>
    <property type="molecule type" value="Transcribed_RNA"/>
</dbReference>
<dbReference type="PANTHER" id="PTHR48024:SF56">
    <property type="entry name" value="HETEROGENEOUS NUCLEAR RIBONUCLEOPROTEIN A0"/>
    <property type="match status" value="1"/>
</dbReference>
<keyword evidence="1 2" id="KW-0694">RNA-binding</keyword>
<name>A0A7S2V000_9STRA</name>
<protein>
    <recommendedName>
        <fullName evidence="4">RRM domain-containing protein</fullName>
    </recommendedName>
</protein>
<dbReference type="InterPro" id="IPR000504">
    <property type="entry name" value="RRM_dom"/>
</dbReference>
<dbReference type="GO" id="GO:0003723">
    <property type="term" value="F:RNA binding"/>
    <property type="evidence" value="ECO:0007669"/>
    <property type="project" value="UniProtKB-UniRule"/>
</dbReference>
<dbReference type="PANTHER" id="PTHR48024">
    <property type="entry name" value="GEO13361P1-RELATED"/>
    <property type="match status" value="1"/>
</dbReference>
<feature type="domain" description="RRM" evidence="4">
    <location>
        <begin position="74"/>
        <end position="151"/>
    </location>
</feature>
<evidence type="ECO:0000256" key="1">
    <source>
        <dbReference type="ARBA" id="ARBA00022884"/>
    </source>
</evidence>